<dbReference type="PANTHER" id="PTHR34814:SF1">
    <property type="entry name" value="NITROSOGUANIDINE RESISTANCE PROTEIN SNG1"/>
    <property type="match status" value="1"/>
</dbReference>
<evidence type="ECO:0000256" key="1">
    <source>
        <dbReference type="SAM" id="Phobius"/>
    </source>
</evidence>
<feature type="domain" description="DUF3533" evidence="2">
    <location>
        <begin position="205"/>
        <end position="404"/>
    </location>
</feature>
<feature type="transmembrane region" description="Helical" evidence="1">
    <location>
        <begin position="193"/>
        <end position="217"/>
    </location>
</feature>
<dbReference type="OrthoDB" id="2140105at2759"/>
<dbReference type="Proteomes" id="UP000076532">
    <property type="component" value="Unassembled WGS sequence"/>
</dbReference>
<gene>
    <name evidence="3" type="ORF">FIBSPDRAFT_897902</name>
</gene>
<dbReference type="EMBL" id="KV417642">
    <property type="protein sequence ID" value="KZP12775.1"/>
    <property type="molecule type" value="Genomic_DNA"/>
</dbReference>
<dbReference type="PANTHER" id="PTHR34814">
    <property type="entry name" value="NITROSOGUANIDINE RESISTANCE PROTEIN SNG1"/>
    <property type="match status" value="1"/>
</dbReference>
<evidence type="ECO:0000313" key="3">
    <source>
        <dbReference type="EMBL" id="KZP12775.1"/>
    </source>
</evidence>
<evidence type="ECO:0000313" key="4">
    <source>
        <dbReference type="Proteomes" id="UP000076532"/>
    </source>
</evidence>
<dbReference type="AlphaFoldDB" id="A0A166BLV8"/>
<dbReference type="STRING" id="436010.A0A166BLV8"/>
<keyword evidence="1" id="KW-0812">Transmembrane</keyword>
<keyword evidence="1" id="KW-0472">Membrane</keyword>
<keyword evidence="4" id="KW-1185">Reference proteome</keyword>
<organism evidence="3 4">
    <name type="scientific">Athelia psychrophila</name>
    <dbReference type="NCBI Taxonomy" id="1759441"/>
    <lineage>
        <taxon>Eukaryota</taxon>
        <taxon>Fungi</taxon>
        <taxon>Dikarya</taxon>
        <taxon>Basidiomycota</taxon>
        <taxon>Agaricomycotina</taxon>
        <taxon>Agaricomycetes</taxon>
        <taxon>Agaricomycetidae</taxon>
        <taxon>Atheliales</taxon>
        <taxon>Atheliaceae</taxon>
        <taxon>Athelia</taxon>
    </lineage>
</organism>
<keyword evidence="1" id="KW-1133">Transmembrane helix</keyword>
<accession>A0A166BLV8</accession>
<dbReference type="GO" id="GO:0016020">
    <property type="term" value="C:membrane"/>
    <property type="evidence" value="ECO:0007669"/>
    <property type="project" value="TreeGrafter"/>
</dbReference>
<dbReference type="InterPro" id="IPR022703">
    <property type="entry name" value="DUF3533"/>
</dbReference>
<dbReference type="Pfam" id="PF12051">
    <property type="entry name" value="DUF3533"/>
    <property type="match status" value="1"/>
</dbReference>
<dbReference type="InterPro" id="IPR053001">
    <property type="entry name" value="MNNG_permease-like"/>
</dbReference>
<reference evidence="3 4" key="1">
    <citation type="journal article" date="2016" name="Mol. Biol. Evol.">
        <title>Comparative Genomics of Early-Diverging Mushroom-Forming Fungi Provides Insights into the Origins of Lignocellulose Decay Capabilities.</title>
        <authorList>
            <person name="Nagy L.G."/>
            <person name="Riley R."/>
            <person name="Tritt A."/>
            <person name="Adam C."/>
            <person name="Daum C."/>
            <person name="Floudas D."/>
            <person name="Sun H."/>
            <person name="Yadav J.S."/>
            <person name="Pangilinan J."/>
            <person name="Larsson K.H."/>
            <person name="Matsuura K."/>
            <person name="Barry K."/>
            <person name="Labutti K."/>
            <person name="Kuo R."/>
            <person name="Ohm R.A."/>
            <person name="Bhattacharya S.S."/>
            <person name="Shirouzu T."/>
            <person name="Yoshinaga Y."/>
            <person name="Martin F.M."/>
            <person name="Grigoriev I.V."/>
            <person name="Hibbett D.S."/>
        </authorList>
    </citation>
    <scope>NUCLEOTIDE SEQUENCE [LARGE SCALE GENOMIC DNA]</scope>
    <source>
        <strain evidence="3 4">CBS 109695</strain>
    </source>
</reference>
<proteinExistence type="predicted"/>
<name>A0A166BLV8_9AGAM</name>
<evidence type="ECO:0000259" key="2">
    <source>
        <dbReference type="Pfam" id="PF12051"/>
    </source>
</evidence>
<protein>
    <recommendedName>
        <fullName evidence="2">DUF3533 domain-containing protein</fullName>
    </recommendedName>
</protein>
<sequence length="428" mass="47218">MDAKPSFAKEPPSNLIRNNDFPRPMLLKASACRSGLLRTVAMTETDKSSHTFQGSWGARCPVAITAQQIILSSLLQMIAFRDMATCHINRVLEDEPDHKYYSISAFKYSGRRSVKVKSTCGQVLTEIGQVMTFVDYLVFPPQRPTDSPQPSVTVEFHLNPIHSMEKQEEEESEQLVHTGFWDKDPESTGARKAYLKIVTMGGMVASVAIWCVLTIYWGAFWQTLSLVHGIHGCVVDFDGGDVGLTVSQYIGGISGPDQLTWEVHPASMYPNGPSDLAEAIVQEKCWVGISINPGATTNLALATTESDATYNGSLAITAYTNEARNENAYGFLILPNVQGPIKTVVAQYAETYVKRLSTRQNIATILSQAPSIVTTPISFTVDNLRPFDIAVATAVDFVGLIYLLTSWYPCDARDRQSKKVKVNELLYI</sequence>